<dbReference type="InterPro" id="IPR012779">
    <property type="entry name" value="Peptidase_M1_pepN"/>
</dbReference>
<evidence type="ECO:0000256" key="9">
    <source>
        <dbReference type="ARBA" id="ARBA00022801"/>
    </source>
</evidence>
<dbReference type="InterPro" id="IPR045357">
    <property type="entry name" value="Aminopeptidase_N-like_N"/>
</dbReference>
<dbReference type="GO" id="GO:0006508">
    <property type="term" value="P:proteolysis"/>
    <property type="evidence" value="ECO:0007669"/>
    <property type="project" value="UniProtKB-UniRule"/>
</dbReference>
<dbReference type="InterPro" id="IPR038438">
    <property type="entry name" value="PepN_Ig-like_sf"/>
</dbReference>
<comment type="catalytic activity">
    <reaction evidence="1">
        <text>Release of an N-terminal amino acid, Xaa-|-Yaa- from a peptide, amide or arylamide. Xaa is preferably Ala, but may be most amino acids including Pro (slow action). When a terminal hydrophobic residue is followed by a prolyl residue, the two may be released as an intact Xaa-Pro dipeptide.</text>
        <dbReference type="EC" id="3.4.11.2"/>
    </reaction>
</comment>
<dbReference type="EMBL" id="CP028942">
    <property type="protein sequence ID" value="QKM64459.1"/>
    <property type="molecule type" value="Genomic_DNA"/>
</dbReference>
<dbReference type="Pfam" id="PF01433">
    <property type="entry name" value="Peptidase_M1"/>
    <property type="match status" value="1"/>
</dbReference>
<gene>
    <name evidence="17" type="ORF">DCO17_03940</name>
</gene>
<evidence type="ECO:0000256" key="12">
    <source>
        <dbReference type="NCBIfam" id="TIGR02414"/>
    </source>
</evidence>
<dbReference type="PANTHER" id="PTHR46322">
    <property type="entry name" value="PUROMYCIN-SENSITIVE AMINOPEPTIDASE"/>
    <property type="match status" value="1"/>
</dbReference>
<dbReference type="InterPro" id="IPR035414">
    <property type="entry name" value="Peptidase_M1_pepN_Ig-like"/>
</dbReference>
<dbReference type="EC" id="3.4.11.2" evidence="4 12"/>
<name>A0A6M9PUV9_9BURK</name>
<evidence type="ECO:0000259" key="14">
    <source>
        <dbReference type="Pfam" id="PF11940"/>
    </source>
</evidence>
<dbReference type="InterPro" id="IPR014782">
    <property type="entry name" value="Peptidase_M1_dom"/>
</dbReference>
<dbReference type="CDD" id="cd09600">
    <property type="entry name" value="M1_APN"/>
    <property type="match status" value="1"/>
</dbReference>
<dbReference type="Gene3D" id="1.25.50.10">
    <property type="entry name" value="Peptidase M1, alanyl aminopeptidase, C-terminal domain"/>
    <property type="match status" value="1"/>
</dbReference>
<evidence type="ECO:0000256" key="10">
    <source>
        <dbReference type="ARBA" id="ARBA00022833"/>
    </source>
</evidence>
<evidence type="ECO:0000256" key="6">
    <source>
        <dbReference type="ARBA" id="ARBA00022438"/>
    </source>
</evidence>
<dbReference type="InterPro" id="IPR027268">
    <property type="entry name" value="Peptidase_M4/M1_CTD_sf"/>
</dbReference>
<dbReference type="PANTHER" id="PTHR46322:SF1">
    <property type="entry name" value="PUROMYCIN-SENSITIVE AMINOPEPTIDASE"/>
    <property type="match status" value="1"/>
</dbReference>
<protein>
    <recommendedName>
        <fullName evidence="5 12">Aminopeptidase N</fullName>
        <ecNumber evidence="4 12">3.4.11.2</ecNumber>
    </recommendedName>
</protein>
<dbReference type="Gene3D" id="2.60.40.1840">
    <property type="match status" value="1"/>
</dbReference>
<dbReference type="SUPFAM" id="SSF63737">
    <property type="entry name" value="Leukotriene A4 hydrolase N-terminal domain"/>
    <property type="match status" value="1"/>
</dbReference>
<dbReference type="InterPro" id="IPR001930">
    <property type="entry name" value="Peptidase_M1"/>
</dbReference>
<keyword evidence="8" id="KW-0479">Metal-binding</keyword>
<proteinExistence type="inferred from homology"/>
<dbReference type="AlphaFoldDB" id="A0A6M9PUV9"/>
<dbReference type="GO" id="GO:0008237">
    <property type="term" value="F:metallopeptidase activity"/>
    <property type="evidence" value="ECO:0007669"/>
    <property type="project" value="UniProtKB-UniRule"/>
</dbReference>
<accession>A0A6M9PUV9</accession>
<comment type="cofactor">
    <cofactor evidence="2">
        <name>Zn(2+)</name>
        <dbReference type="ChEBI" id="CHEBI:29105"/>
    </cofactor>
</comment>
<evidence type="ECO:0000256" key="5">
    <source>
        <dbReference type="ARBA" id="ARBA00015611"/>
    </source>
</evidence>
<evidence type="ECO:0000256" key="1">
    <source>
        <dbReference type="ARBA" id="ARBA00000098"/>
    </source>
</evidence>
<feature type="domain" description="Peptidase M1 alanyl aminopeptidase Ig-like fold" evidence="14">
    <location>
        <begin position="455"/>
        <end position="546"/>
    </location>
</feature>
<feature type="domain" description="Peptidase M1 alanyl aminopeptidase C-terminal" evidence="15">
    <location>
        <begin position="551"/>
        <end position="867"/>
    </location>
</feature>
<evidence type="ECO:0000259" key="15">
    <source>
        <dbReference type="Pfam" id="PF17432"/>
    </source>
</evidence>
<dbReference type="Gene3D" id="2.60.40.1730">
    <property type="entry name" value="tricorn interacting facor f3 domain"/>
    <property type="match status" value="1"/>
</dbReference>
<keyword evidence="6 17" id="KW-0031">Aminopeptidase</keyword>
<evidence type="ECO:0000256" key="7">
    <source>
        <dbReference type="ARBA" id="ARBA00022670"/>
    </source>
</evidence>
<dbReference type="FunFam" id="1.10.390.10:FF:000002">
    <property type="entry name" value="Aminopeptidase N"/>
    <property type="match status" value="1"/>
</dbReference>
<comment type="similarity">
    <text evidence="3">Belongs to the peptidase M1 family.</text>
</comment>
<dbReference type="Proteomes" id="UP000503312">
    <property type="component" value="Chromosome"/>
</dbReference>
<reference evidence="17 18" key="1">
    <citation type="submission" date="2018-04" db="EMBL/GenBank/DDBJ databases">
        <title>Polynucleobacter sp. UH21B genome.</title>
        <authorList>
            <person name="Hahn M.W."/>
        </authorList>
    </citation>
    <scope>NUCLEOTIDE SEQUENCE [LARGE SCALE GENOMIC DNA]</scope>
    <source>
        <strain evidence="17 18">MWH-UH21B</strain>
    </source>
</reference>
<dbReference type="RefSeq" id="WP_173955503.1">
    <property type="nucleotide sequence ID" value="NZ_CP028942.1"/>
</dbReference>
<evidence type="ECO:0000313" key="17">
    <source>
        <dbReference type="EMBL" id="QKM64459.1"/>
    </source>
</evidence>
<sequence>MKTELAQSFRRLEYRPPVYTFGQVELDIALDPARTIVKSKIEVLPGNSFEPGAPMVLVGQELEFVSLRINGEAHRRFELTPETLTIHSLPKEGAEKFTLEIISICVPEKNTSLMGLYVSNGNFFTQCEAEGFRKITYFLDRPDVMARYRVTLQAPEAQYPVLLSNGNLLKEEKLPNGWHSATWEDPFPKPSYLFALVAGKLECIEETITTSSGAKKLLQIWVEPHDLQKTRHAMDSLIASIHWDEKRFGLELDLERFMIVAVGDFNMGAMENKGLNIFNTKFVLAQPETATDADFANIESVVAHEYFHNWTGNRVTCQDWFQLSLKEGLTVFRDQEFSADQMGSESGRAVKRIEDVRLLRQLQFPEDAGPMAHPIRPDEYQEINNFYTVTVYEKGSEVVRMYQTLLGRDGFRKGMDLYFQRHDGQAVTCDDFLAAMADANGKDLSQFKNWYSQAGTPRVKVDGQYDAANKQYRLTLTQSCAPTPGQAEKKPFHIRLKVCLITAGNDQVEQLLELTESTQTWTFDHIEDRPVLSINRNFSAPVNIDFEQSEEDLLTLLSSDDDPFNRWEAGQKLAMQMILNNRLPDSALINAYREILLDPNLDPAFKELALTLPAESYLYEQCKSVDPQKIFAARISFRKELAKQLQLEWAALYQQNQTPGPFKSDAINSGKRALKNLALSMLLDADPKIWAPMARNQFQIADNMTDRYAALAALVMHGAKGAAECLEDFYKRFADDALVIDKWFALQSSRPPVEGLESTLNEVKRLREHPAFKLNNPNRARSVIHVFCANNPASFHQADGSGYAFWAESVLALDPINPQVAARLARALDRWRLFAEPYQSKMKAALEQVAACQTLSPDVKEVVSKALGI</sequence>
<dbReference type="InterPro" id="IPR042097">
    <property type="entry name" value="Aminopeptidase_N-like_N_sf"/>
</dbReference>
<dbReference type="InterPro" id="IPR037144">
    <property type="entry name" value="Peptidase_M1_pepN_C_sf"/>
</dbReference>
<keyword evidence="11" id="KW-0482">Metalloprotease</keyword>
<evidence type="ECO:0000259" key="16">
    <source>
        <dbReference type="Pfam" id="PF17900"/>
    </source>
</evidence>
<keyword evidence="10" id="KW-0862">Zinc</keyword>
<evidence type="ECO:0000313" key="18">
    <source>
        <dbReference type="Proteomes" id="UP000503312"/>
    </source>
</evidence>
<dbReference type="GO" id="GO:0008270">
    <property type="term" value="F:zinc ion binding"/>
    <property type="evidence" value="ECO:0007669"/>
    <property type="project" value="InterPro"/>
</dbReference>
<evidence type="ECO:0000259" key="13">
    <source>
        <dbReference type="Pfam" id="PF01433"/>
    </source>
</evidence>
<dbReference type="InterPro" id="IPR024601">
    <property type="entry name" value="Peptidase_M1_pepN_C"/>
</dbReference>
<evidence type="ECO:0000256" key="4">
    <source>
        <dbReference type="ARBA" id="ARBA00012564"/>
    </source>
</evidence>
<evidence type="ECO:0000256" key="8">
    <source>
        <dbReference type="ARBA" id="ARBA00022723"/>
    </source>
</evidence>
<dbReference type="SUPFAM" id="SSF55486">
    <property type="entry name" value="Metalloproteases ('zincins'), catalytic domain"/>
    <property type="match status" value="1"/>
</dbReference>
<dbReference type="PRINTS" id="PR00756">
    <property type="entry name" value="ALADIPTASE"/>
</dbReference>
<keyword evidence="18" id="KW-1185">Reference proteome</keyword>
<dbReference type="Pfam" id="PF17432">
    <property type="entry name" value="DUF3458_C"/>
    <property type="match status" value="1"/>
</dbReference>
<organism evidence="17 18">
    <name type="scientific">Polynucleobacter tropicus</name>
    <dbReference type="NCBI Taxonomy" id="1743174"/>
    <lineage>
        <taxon>Bacteria</taxon>
        <taxon>Pseudomonadati</taxon>
        <taxon>Pseudomonadota</taxon>
        <taxon>Betaproteobacteria</taxon>
        <taxon>Burkholderiales</taxon>
        <taxon>Burkholderiaceae</taxon>
        <taxon>Polynucleobacter</taxon>
    </lineage>
</organism>
<keyword evidence="9" id="KW-0378">Hydrolase</keyword>
<feature type="domain" description="Peptidase M1 membrane alanine aminopeptidase" evidence="13">
    <location>
        <begin position="233"/>
        <end position="449"/>
    </location>
</feature>
<evidence type="ECO:0000256" key="11">
    <source>
        <dbReference type="ARBA" id="ARBA00023049"/>
    </source>
</evidence>
<feature type="domain" description="Aminopeptidase N-like N-terminal" evidence="16">
    <location>
        <begin position="94"/>
        <end position="193"/>
    </location>
</feature>
<dbReference type="NCBIfam" id="TIGR02414">
    <property type="entry name" value="pepN_proteo"/>
    <property type="match status" value="1"/>
</dbReference>
<keyword evidence="7" id="KW-0645">Protease</keyword>
<dbReference type="Pfam" id="PF11940">
    <property type="entry name" value="DUF3458"/>
    <property type="match status" value="1"/>
</dbReference>
<evidence type="ECO:0000256" key="3">
    <source>
        <dbReference type="ARBA" id="ARBA00010136"/>
    </source>
</evidence>
<dbReference type="Gene3D" id="3.30.2010.30">
    <property type="match status" value="1"/>
</dbReference>
<evidence type="ECO:0000256" key="2">
    <source>
        <dbReference type="ARBA" id="ARBA00001947"/>
    </source>
</evidence>
<dbReference type="GO" id="GO:0016285">
    <property type="term" value="F:alanyl aminopeptidase activity"/>
    <property type="evidence" value="ECO:0007669"/>
    <property type="project" value="UniProtKB-EC"/>
</dbReference>
<dbReference type="Pfam" id="PF17900">
    <property type="entry name" value="Peptidase_M1_N"/>
    <property type="match status" value="1"/>
</dbReference>
<dbReference type="FunFam" id="3.30.2010.30:FF:000002">
    <property type="entry name" value="Putative aminopeptidase N"/>
    <property type="match status" value="1"/>
</dbReference>
<dbReference type="KEGG" id="ptrp:DCO17_03940"/>
<dbReference type="Gene3D" id="1.10.390.10">
    <property type="entry name" value="Neutral Protease Domain 2"/>
    <property type="match status" value="1"/>
</dbReference>